<dbReference type="SMART" id="SM00354">
    <property type="entry name" value="HTH_LACI"/>
    <property type="match status" value="1"/>
</dbReference>
<dbReference type="PROSITE" id="PS50932">
    <property type="entry name" value="HTH_LACI_2"/>
    <property type="match status" value="1"/>
</dbReference>
<dbReference type="PROSITE" id="PS50943">
    <property type="entry name" value="HTH_CROC1"/>
    <property type="match status" value="1"/>
</dbReference>
<gene>
    <name evidence="6" type="ORF">ABS766_04070</name>
</gene>
<organism evidence="6 7">
    <name type="scientific">Flavobacterium rhizosphaerae</name>
    <dbReference type="NCBI Taxonomy" id="3163298"/>
    <lineage>
        <taxon>Bacteria</taxon>
        <taxon>Pseudomonadati</taxon>
        <taxon>Bacteroidota</taxon>
        <taxon>Flavobacteriia</taxon>
        <taxon>Flavobacteriales</taxon>
        <taxon>Flavobacteriaceae</taxon>
        <taxon>Flavobacterium</taxon>
    </lineage>
</organism>
<sequence length="347" mass="38517">MANITIKDIAKALNFSVSTISKALNNSYEISPETRKIVIDYANEHKYKPNRLAKSLKIGQTNSIGVIVSSYFSSTFLAQILDGIHKASFEAGYDIIIMQSFENIDTEKASLDALVSKGVDGILLSPVSEVSNSEYINYIHENHCPVVLFDRINPDLKTTKIGVNEYRGALEATQHLITINRKRILFITGDKFGENNQRIQGFKKALKNLDIPINPRYMVYCNLENVDEIDEKISSSLLELKKQNIMPNAIFGATDTITMRSLGILANLGINVPEDIAVIGFANTDIAFSLNPALSTIRQPAKDMGYLALKKLIELIDLEATTGKKTQVEETILLETSIQIRKSTTLS</sequence>
<evidence type="ECO:0000259" key="5">
    <source>
        <dbReference type="PROSITE" id="PS50943"/>
    </source>
</evidence>
<dbReference type="Pfam" id="PF00356">
    <property type="entry name" value="LacI"/>
    <property type="match status" value="1"/>
</dbReference>
<evidence type="ECO:0000256" key="1">
    <source>
        <dbReference type="ARBA" id="ARBA00023015"/>
    </source>
</evidence>
<comment type="caution">
    <text evidence="6">The sequence shown here is derived from an EMBL/GenBank/DDBJ whole genome shotgun (WGS) entry which is preliminary data.</text>
</comment>
<evidence type="ECO:0000313" key="6">
    <source>
        <dbReference type="EMBL" id="MFL9843590.1"/>
    </source>
</evidence>
<dbReference type="CDD" id="cd01392">
    <property type="entry name" value="HTH_LacI"/>
    <property type="match status" value="1"/>
</dbReference>
<evidence type="ECO:0000259" key="4">
    <source>
        <dbReference type="PROSITE" id="PS50932"/>
    </source>
</evidence>
<keyword evidence="1" id="KW-0805">Transcription regulation</keyword>
<dbReference type="Gene3D" id="1.10.260.40">
    <property type="entry name" value="lambda repressor-like DNA-binding domains"/>
    <property type="match status" value="1"/>
</dbReference>
<name>A0ABW8YWM0_9FLAO</name>
<reference evidence="6 7" key="1">
    <citation type="submission" date="2024-06" db="EMBL/GenBank/DDBJ databases">
        <authorList>
            <person name="Kaempfer P."/>
            <person name="Viver T."/>
        </authorList>
    </citation>
    <scope>NUCLEOTIDE SEQUENCE [LARGE SCALE GENOMIC DNA]</scope>
    <source>
        <strain evidence="6 7">ST-119</strain>
    </source>
</reference>
<dbReference type="InterPro" id="IPR001387">
    <property type="entry name" value="Cro/C1-type_HTH"/>
</dbReference>
<feature type="domain" description="HTH lacI-type" evidence="4">
    <location>
        <begin position="4"/>
        <end position="58"/>
    </location>
</feature>
<dbReference type="EMBL" id="JBELPZ010000002">
    <property type="protein sequence ID" value="MFL9843590.1"/>
    <property type="molecule type" value="Genomic_DNA"/>
</dbReference>
<feature type="domain" description="HTH cro/C1-type" evidence="5">
    <location>
        <begin position="2"/>
        <end position="34"/>
    </location>
</feature>
<dbReference type="Proteomes" id="UP001629156">
    <property type="component" value="Unassembled WGS sequence"/>
</dbReference>
<dbReference type="PANTHER" id="PTHR30146">
    <property type="entry name" value="LACI-RELATED TRANSCRIPTIONAL REPRESSOR"/>
    <property type="match status" value="1"/>
</dbReference>
<keyword evidence="2 6" id="KW-0238">DNA-binding</keyword>
<dbReference type="Gene3D" id="3.40.50.2300">
    <property type="match status" value="2"/>
</dbReference>
<keyword evidence="7" id="KW-1185">Reference proteome</keyword>
<keyword evidence="3" id="KW-0804">Transcription</keyword>
<proteinExistence type="predicted"/>
<dbReference type="InterPro" id="IPR010982">
    <property type="entry name" value="Lambda_DNA-bd_dom_sf"/>
</dbReference>
<dbReference type="CDD" id="cd06267">
    <property type="entry name" value="PBP1_LacI_sugar_binding-like"/>
    <property type="match status" value="1"/>
</dbReference>
<dbReference type="PANTHER" id="PTHR30146:SF109">
    <property type="entry name" value="HTH-TYPE TRANSCRIPTIONAL REGULATOR GALS"/>
    <property type="match status" value="1"/>
</dbReference>
<dbReference type="SUPFAM" id="SSF47413">
    <property type="entry name" value="lambda repressor-like DNA-binding domains"/>
    <property type="match status" value="1"/>
</dbReference>
<evidence type="ECO:0000256" key="3">
    <source>
        <dbReference type="ARBA" id="ARBA00023163"/>
    </source>
</evidence>
<accession>A0ABW8YWM0</accession>
<dbReference type="InterPro" id="IPR046335">
    <property type="entry name" value="LacI/GalR-like_sensor"/>
</dbReference>
<dbReference type="SUPFAM" id="SSF53822">
    <property type="entry name" value="Periplasmic binding protein-like I"/>
    <property type="match status" value="1"/>
</dbReference>
<dbReference type="GO" id="GO:0003677">
    <property type="term" value="F:DNA binding"/>
    <property type="evidence" value="ECO:0007669"/>
    <property type="project" value="UniProtKB-KW"/>
</dbReference>
<dbReference type="Pfam" id="PF13377">
    <property type="entry name" value="Peripla_BP_3"/>
    <property type="match status" value="1"/>
</dbReference>
<dbReference type="RefSeq" id="WP_408083844.1">
    <property type="nucleotide sequence ID" value="NZ_JBELPZ010000002.1"/>
</dbReference>
<evidence type="ECO:0000313" key="7">
    <source>
        <dbReference type="Proteomes" id="UP001629156"/>
    </source>
</evidence>
<dbReference type="InterPro" id="IPR000843">
    <property type="entry name" value="HTH_LacI"/>
</dbReference>
<evidence type="ECO:0000256" key="2">
    <source>
        <dbReference type="ARBA" id="ARBA00023125"/>
    </source>
</evidence>
<protein>
    <submittedName>
        <fullName evidence="6">LacI family DNA-binding transcriptional regulator</fullName>
    </submittedName>
</protein>
<dbReference type="InterPro" id="IPR028082">
    <property type="entry name" value="Peripla_BP_I"/>
</dbReference>